<feature type="transmembrane region" description="Helical" evidence="6">
    <location>
        <begin position="55"/>
        <end position="77"/>
    </location>
</feature>
<evidence type="ECO:0000256" key="1">
    <source>
        <dbReference type="ARBA" id="ARBA00004651"/>
    </source>
</evidence>
<keyword evidence="8" id="KW-1185">Reference proteome</keyword>
<proteinExistence type="predicted"/>
<dbReference type="RefSeq" id="WP_147712640.1">
    <property type="nucleotide sequence ID" value="NZ_VKAD01000001.1"/>
</dbReference>
<feature type="transmembrane region" description="Helical" evidence="6">
    <location>
        <begin position="154"/>
        <end position="178"/>
    </location>
</feature>
<feature type="transmembrane region" description="Helical" evidence="6">
    <location>
        <begin position="340"/>
        <end position="362"/>
    </location>
</feature>
<dbReference type="GO" id="GO:0005886">
    <property type="term" value="C:plasma membrane"/>
    <property type="evidence" value="ECO:0007669"/>
    <property type="project" value="UniProtKB-SubCell"/>
</dbReference>
<dbReference type="EMBL" id="VKAD01000001">
    <property type="protein sequence ID" value="TXR53348.1"/>
    <property type="molecule type" value="Genomic_DNA"/>
</dbReference>
<evidence type="ECO:0000313" key="7">
    <source>
        <dbReference type="EMBL" id="TXR53348.1"/>
    </source>
</evidence>
<organism evidence="7 8">
    <name type="scientific">Reinekea thalattae</name>
    <dbReference type="NCBI Taxonomy" id="2593301"/>
    <lineage>
        <taxon>Bacteria</taxon>
        <taxon>Pseudomonadati</taxon>
        <taxon>Pseudomonadota</taxon>
        <taxon>Gammaproteobacteria</taxon>
        <taxon>Oceanospirillales</taxon>
        <taxon>Saccharospirillaceae</taxon>
        <taxon>Reinekea</taxon>
    </lineage>
</organism>
<feature type="transmembrane region" description="Helical" evidence="6">
    <location>
        <begin position="184"/>
        <end position="201"/>
    </location>
</feature>
<evidence type="ECO:0000256" key="5">
    <source>
        <dbReference type="ARBA" id="ARBA00023136"/>
    </source>
</evidence>
<keyword evidence="3 6" id="KW-0812">Transmembrane</keyword>
<gene>
    <name evidence="7" type="ORF">FME95_01895</name>
</gene>
<keyword evidence="4 6" id="KW-1133">Transmembrane helix</keyword>
<feature type="transmembrane region" description="Helical" evidence="6">
    <location>
        <begin position="97"/>
        <end position="117"/>
    </location>
</feature>
<dbReference type="InterPro" id="IPR050833">
    <property type="entry name" value="Poly_Biosynth_Transport"/>
</dbReference>
<sequence>MLDFKNILSLFQSRTASAYINNTIWLLLEKLVRLFVAFIAEVIVARYLGVFDYGLWSYVMAINFALLALCTLGLDGILVREFVKQPSLTDKLLGSAFISRLIVSAIVMLILLLSMVFFQKDMLMLMIVIMSFSLLFHCFSVIDQLFQSRVQSKFVVFSSIISVSLGACLKLFLVFISAPVFCFALAYVSEIFILSLGYLYFNRRFGMPINNWSFSTPIAKSLLRDSWPLILSGVAISINMRVDQFMLKGFLGLEAVGMYASAVRILDLAVMLPHLISRSIFPYFVKLKEVDENTFYRRMSIAYKVFAVAMGSFAIILYFLAEYIVDLFYGAQYIDSVNVLRVGCIAIFLSSFAALNSVYLRVMNEQHKIMNRQWVNVILNLFLNVVLINRYGFLGAMYSTVISLFISTIVYDLFDSDLKVMNRVKFKIVGG</sequence>
<feature type="transmembrane region" description="Helical" evidence="6">
    <location>
        <begin position="31"/>
        <end position="49"/>
    </location>
</feature>
<dbReference type="Pfam" id="PF01943">
    <property type="entry name" value="Polysacc_synt"/>
    <property type="match status" value="1"/>
</dbReference>
<dbReference type="PANTHER" id="PTHR30250:SF11">
    <property type="entry name" value="O-ANTIGEN TRANSPORTER-RELATED"/>
    <property type="match status" value="1"/>
</dbReference>
<dbReference type="OrthoDB" id="103403at2"/>
<evidence type="ECO:0000313" key="8">
    <source>
        <dbReference type="Proteomes" id="UP000321764"/>
    </source>
</evidence>
<comment type="subcellular location">
    <subcellularLocation>
        <location evidence="1">Cell membrane</location>
        <topology evidence="1">Multi-pass membrane protein</topology>
    </subcellularLocation>
</comment>
<dbReference type="Proteomes" id="UP000321764">
    <property type="component" value="Unassembled WGS sequence"/>
</dbReference>
<comment type="caution">
    <text evidence="7">The sequence shown here is derived from an EMBL/GenBank/DDBJ whole genome shotgun (WGS) entry which is preliminary data.</text>
</comment>
<evidence type="ECO:0000256" key="4">
    <source>
        <dbReference type="ARBA" id="ARBA00022989"/>
    </source>
</evidence>
<keyword evidence="2" id="KW-1003">Cell membrane</keyword>
<protein>
    <submittedName>
        <fullName evidence="7">Flippase</fullName>
    </submittedName>
</protein>
<keyword evidence="5 6" id="KW-0472">Membrane</keyword>
<feature type="transmembrane region" description="Helical" evidence="6">
    <location>
        <begin position="301"/>
        <end position="320"/>
    </location>
</feature>
<accession>A0A5C8Z7Y0</accession>
<feature type="transmembrane region" description="Helical" evidence="6">
    <location>
        <begin position="397"/>
        <end position="414"/>
    </location>
</feature>
<dbReference type="AlphaFoldDB" id="A0A5C8Z7Y0"/>
<evidence type="ECO:0000256" key="6">
    <source>
        <dbReference type="SAM" id="Phobius"/>
    </source>
</evidence>
<feature type="transmembrane region" description="Helical" evidence="6">
    <location>
        <begin position="374"/>
        <end position="391"/>
    </location>
</feature>
<name>A0A5C8Z7Y0_9GAMM</name>
<dbReference type="InterPro" id="IPR002797">
    <property type="entry name" value="Polysacc_synth"/>
</dbReference>
<reference evidence="7 8" key="1">
    <citation type="submission" date="2019-07" db="EMBL/GenBank/DDBJ databases">
        <title>Reinekea sp. strain SSH23 genome sequencing and assembly.</title>
        <authorList>
            <person name="Kim I."/>
        </authorList>
    </citation>
    <scope>NUCLEOTIDE SEQUENCE [LARGE SCALE GENOMIC DNA]</scope>
    <source>
        <strain evidence="7 8">SSH23</strain>
    </source>
</reference>
<evidence type="ECO:0000256" key="3">
    <source>
        <dbReference type="ARBA" id="ARBA00022692"/>
    </source>
</evidence>
<dbReference type="PANTHER" id="PTHR30250">
    <property type="entry name" value="PST FAMILY PREDICTED COLANIC ACID TRANSPORTER"/>
    <property type="match status" value="1"/>
</dbReference>
<feature type="transmembrane region" description="Helical" evidence="6">
    <location>
        <begin position="123"/>
        <end position="142"/>
    </location>
</feature>
<dbReference type="CDD" id="cd13128">
    <property type="entry name" value="MATE_Wzx_like"/>
    <property type="match status" value="1"/>
</dbReference>
<evidence type="ECO:0000256" key="2">
    <source>
        <dbReference type="ARBA" id="ARBA00022475"/>
    </source>
</evidence>